<dbReference type="HOGENOM" id="CLU_1126305_0_0_1"/>
<evidence type="ECO:0000313" key="1">
    <source>
        <dbReference type="EMBL" id="EKX45350.1"/>
    </source>
</evidence>
<dbReference type="EnsemblProtists" id="EKX45350">
    <property type="protein sequence ID" value="EKX45350"/>
    <property type="gene ID" value="GUITHDRAFT_138932"/>
</dbReference>
<reference evidence="1 3" key="1">
    <citation type="journal article" date="2012" name="Nature">
        <title>Algal genomes reveal evolutionary mosaicism and the fate of nucleomorphs.</title>
        <authorList>
            <consortium name="DOE Joint Genome Institute"/>
            <person name="Curtis B.A."/>
            <person name="Tanifuji G."/>
            <person name="Burki F."/>
            <person name="Gruber A."/>
            <person name="Irimia M."/>
            <person name="Maruyama S."/>
            <person name="Arias M.C."/>
            <person name="Ball S.G."/>
            <person name="Gile G.H."/>
            <person name="Hirakawa Y."/>
            <person name="Hopkins J.F."/>
            <person name="Kuo A."/>
            <person name="Rensing S.A."/>
            <person name="Schmutz J."/>
            <person name="Symeonidi A."/>
            <person name="Elias M."/>
            <person name="Eveleigh R.J."/>
            <person name="Herman E.K."/>
            <person name="Klute M.J."/>
            <person name="Nakayama T."/>
            <person name="Obornik M."/>
            <person name="Reyes-Prieto A."/>
            <person name="Armbrust E.V."/>
            <person name="Aves S.J."/>
            <person name="Beiko R.G."/>
            <person name="Coutinho P."/>
            <person name="Dacks J.B."/>
            <person name="Durnford D.G."/>
            <person name="Fast N.M."/>
            <person name="Green B.R."/>
            <person name="Grisdale C.J."/>
            <person name="Hempel F."/>
            <person name="Henrissat B."/>
            <person name="Hoppner M.P."/>
            <person name="Ishida K."/>
            <person name="Kim E."/>
            <person name="Koreny L."/>
            <person name="Kroth P.G."/>
            <person name="Liu Y."/>
            <person name="Malik S.B."/>
            <person name="Maier U.G."/>
            <person name="McRose D."/>
            <person name="Mock T."/>
            <person name="Neilson J.A."/>
            <person name="Onodera N.T."/>
            <person name="Poole A.M."/>
            <person name="Pritham E.J."/>
            <person name="Richards T.A."/>
            <person name="Rocap G."/>
            <person name="Roy S.W."/>
            <person name="Sarai C."/>
            <person name="Schaack S."/>
            <person name="Shirato S."/>
            <person name="Slamovits C.H."/>
            <person name="Spencer D.F."/>
            <person name="Suzuki S."/>
            <person name="Worden A.Z."/>
            <person name="Zauner S."/>
            <person name="Barry K."/>
            <person name="Bell C."/>
            <person name="Bharti A.K."/>
            <person name="Crow J.A."/>
            <person name="Grimwood J."/>
            <person name="Kramer R."/>
            <person name="Lindquist E."/>
            <person name="Lucas S."/>
            <person name="Salamov A."/>
            <person name="McFadden G.I."/>
            <person name="Lane C.E."/>
            <person name="Keeling P.J."/>
            <person name="Gray M.W."/>
            <person name="Grigoriev I.V."/>
            <person name="Archibald J.M."/>
        </authorList>
    </citation>
    <scope>NUCLEOTIDE SEQUENCE</scope>
    <source>
        <strain evidence="1 3">CCMP2712</strain>
    </source>
</reference>
<proteinExistence type="predicted"/>
<dbReference type="RefSeq" id="XP_005832330.1">
    <property type="nucleotide sequence ID" value="XM_005832273.1"/>
</dbReference>
<sequence length="247" mass="28009">MWPRGVKKDYLIRTVMLFEHKHFSLVHRSPDALEMYVISSPRARQQRAGIEPSSRRLRQSVQMRQQMLGERVGDGSIEVSLDPESIKRGGYIAWVNPAGEEAVPIARFAPPDVTLSARDRRYGAYMVWKNKGEVTCFDGGVPHGCPPEDDGIQNNAAEVVRLSPRDAKRGSSVQWKDIVAQEDQEAEATAKSSSFEPVQIIKHGKAEDHIHSHQRFDLTIHELQQLSVRHTEDTIQQREWALEQDPA</sequence>
<dbReference type="PaxDb" id="55529-EKX45350"/>
<keyword evidence="3" id="KW-1185">Reference proteome</keyword>
<evidence type="ECO:0000313" key="2">
    <source>
        <dbReference type="EnsemblProtists" id="EKX45350"/>
    </source>
</evidence>
<dbReference type="EMBL" id="JH992999">
    <property type="protein sequence ID" value="EKX45350.1"/>
    <property type="molecule type" value="Genomic_DNA"/>
</dbReference>
<organism evidence="1">
    <name type="scientific">Guillardia theta (strain CCMP2712)</name>
    <name type="common">Cryptophyte</name>
    <dbReference type="NCBI Taxonomy" id="905079"/>
    <lineage>
        <taxon>Eukaryota</taxon>
        <taxon>Cryptophyceae</taxon>
        <taxon>Pyrenomonadales</taxon>
        <taxon>Geminigeraceae</taxon>
        <taxon>Guillardia</taxon>
    </lineage>
</organism>
<dbReference type="KEGG" id="gtt:GUITHDRAFT_138932"/>
<dbReference type="Proteomes" id="UP000011087">
    <property type="component" value="Unassembled WGS sequence"/>
</dbReference>
<dbReference type="GeneID" id="17302068"/>
<reference evidence="2" key="3">
    <citation type="submission" date="2016-03" db="UniProtKB">
        <authorList>
            <consortium name="EnsemblProtists"/>
        </authorList>
    </citation>
    <scope>IDENTIFICATION</scope>
</reference>
<evidence type="ECO:0000313" key="3">
    <source>
        <dbReference type="Proteomes" id="UP000011087"/>
    </source>
</evidence>
<gene>
    <name evidence="1" type="ORF">GUITHDRAFT_138932</name>
</gene>
<accession>L1JB84</accession>
<reference evidence="3" key="2">
    <citation type="submission" date="2012-11" db="EMBL/GenBank/DDBJ databases">
        <authorList>
            <person name="Kuo A."/>
            <person name="Curtis B.A."/>
            <person name="Tanifuji G."/>
            <person name="Burki F."/>
            <person name="Gruber A."/>
            <person name="Irimia M."/>
            <person name="Maruyama S."/>
            <person name="Arias M.C."/>
            <person name="Ball S.G."/>
            <person name="Gile G.H."/>
            <person name="Hirakawa Y."/>
            <person name="Hopkins J.F."/>
            <person name="Rensing S.A."/>
            <person name="Schmutz J."/>
            <person name="Symeonidi A."/>
            <person name="Elias M."/>
            <person name="Eveleigh R.J."/>
            <person name="Herman E.K."/>
            <person name="Klute M.J."/>
            <person name="Nakayama T."/>
            <person name="Obornik M."/>
            <person name="Reyes-Prieto A."/>
            <person name="Armbrust E.V."/>
            <person name="Aves S.J."/>
            <person name="Beiko R.G."/>
            <person name="Coutinho P."/>
            <person name="Dacks J.B."/>
            <person name="Durnford D.G."/>
            <person name="Fast N.M."/>
            <person name="Green B.R."/>
            <person name="Grisdale C."/>
            <person name="Hempe F."/>
            <person name="Henrissat B."/>
            <person name="Hoppner M.P."/>
            <person name="Ishida K.-I."/>
            <person name="Kim E."/>
            <person name="Koreny L."/>
            <person name="Kroth P.G."/>
            <person name="Liu Y."/>
            <person name="Malik S.-B."/>
            <person name="Maier U.G."/>
            <person name="McRose D."/>
            <person name="Mock T."/>
            <person name="Neilson J.A."/>
            <person name="Onodera N.T."/>
            <person name="Poole A.M."/>
            <person name="Pritham E.J."/>
            <person name="Richards T.A."/>
            <person name="Rocap G."/>
            <person name="Roy S.W."/>
            <person name="Sarai C."/>
            <person name="Schaack S."/>
            <person name="Shirato S."/>
            <person name="Slamovits C.H."/>
            <person name="Spencer D.F."/>
            <person name="Suzuki S."/>
            <person name="Worden A.Z."/>
            <person name="Zauner S."/>
            <person name="Barry K."/>
            <person name="Bell C."/>
            <person name="Bharti A.K."/>
            <person name="Crow J.A."/>
            <person name="Grimwood J."/>
            <person name="Kramer R."/>
            <person name="Lindquist E."/>
            <person name="Lucas S."/>
            <person name="Salamov A."/>
            <person name="McFadden G.I."/>
            <person name="Lane C.E."/>
            <person name="Keeling P.J."/>
            <person name="Gray M.W."/>
            <person name="Grigoriev I.V."/>
            <person name="Archibald J.M."/>
        </authorList>
    </citation>
    <scope>NUCLEOTIDE SEQUENCE</scope>
    <source>
        <strain evidence="3">CCMP2712</strain>
    </source>
</reference>
<protein>
    <submittedName>
        <fullName evidence="1 2">Uncharacterized protein</fullName>
    </submittedName>
</protein>
<dbReference type="AlphaFoldDB" id="L1JB84"/>
<name>L1JB84_GUITC</name>